<feature type="domain" description="PX" evidence="6">
    <location>
        <begin position="289"/>
        <end position="419"/>
    </location>
</feature>
<accession>W4KHC3</accession>
<feature type="region of interest" description="Disordered" evidence="4">
    <location>
        <begin position="1"/>
        <end position="30"/>
    </location>
</feature>
<proteinExistence type="predicted"/>
<dbReference type="STRING" id="747525.W4KHC3"/>
<dbReference type="eggNOG" id="KOG4773">
    <property type="taxonomic scope" value="Eukaryota"/>
</dbReference>
<feature type="compositionally biased region" description="Polar residues" evidence="4">
    <location>
        <begin position="8"/>
        <end position="24"/>
    </location>
</feature>
<feature type="region of interest" description="Disordered" evidence="4">
    <location>
        <begin position="239"/>
        <end position="278"/>
    </location>
</feature>
<dbReference type="GO" id="GO:0035091">
    <property type="term" value="F:phosphatidylinositol binding"/>
    <property type="evidence" value="ECO:0007669"/>
    <property type="project" value="InterPro"/>
</dbReference>
<feature type="compositionally biased region" description="Polar residues" evidence="4">
    <location>
        <begin position="265"/>
        <end position="277"/>
    </location>
</feature>
<evidence type="ECO:0000256" key="2">
    <source>
        <dbReference type="ARBA" id="ARBA00022737"/>
    </source>
</evidence>
<dbReference type="Gene3D" id="2.30.30.40">
    <property type="entry name" value="SH3 Domains"/>
    <property type="match status" value="2"/>
</dbReference>
<dbReference type="SUPFAM" id="SSF50044">
    <property type="entry name" value="SH3-domain"/>
    <property type="match status" value="2"/>
</dbReference>
<dbReference type="EMBL" id="KI925456">
    <property type="protein sequence ID" value="ETW84451.1"/>
    <property type="molecule type" value="Genomic_DNA"/>
</dbReference>
<dbReference type="InParanoid" id="W4KHC3"/>
<dbReference type="AlphaFoldDB" id="W4KHC3"/>
<evidence type="ECO:0000259" key="6">
    <source>
        <dbReference type="PROSITE" id="PS50195"/>
    </source>
</evidence>
<dbReference type="GO" id="GO:0030674">
    <property type="term" value="F:protein-macromolecule adaptor activity"/>
    <property type="evidence" value="ECO:0007669"/>
    <property type="project" value="TreeGrafter"/>
</dbReference>
<reference evidence="7 8" key="1">
    <citation type="journal article" date="2012" name="New Phytol.">
        <title>Insight into trade-off between wood decay and parasitism from the genome of a fungal forest pathogen.</title>
        <authorList>
            <person name="Olson A."/>
            <person name="Aerts A."/>
            <person name="Asiegbu F."/>
            <person name="Belbahri L."/>
            <person name="Bouzid O."/>
            <person name="Broberg A."/>
            <person name="Canback B."/>
            <person name="Coutinho P.M."/>
            <person name="Cullen D."/>
            <person name="Dalman K."/>
            <person name="Deflorio G."/>
            <person name="van Diepen L.T."/>
            <person name="Dunand C."/>
            <person name="Duplessis S."/>
            <person name="Durling M."/>
            <person name="Gonthier P."/>
            <person name="Grimwood J."/>
            <person name="Fossdal C.G."/>
            <person name="Hansson D."/>
            <person name="Henrissat B."/>
            <person name="Hietala A."/>
            <person name="Himmelstrand K."/>
            <person name="Hoffmeister D."/>
            <person name="Hogberg N."/>
            <person name="James T.Y."/>
            <person name="Karlsson M."/>
            <person name="Kohler A."/>
            <person name="Kues U."/>
            <person name="Lee Y.H."/>
            <person name="Lin Y.C."/>
            <person name="Lind M."/>
            <person name="Lindquist E."/>
            <person name="Lombard V."/>
            <person name="Lucas S."/>
            <person name="Lunden K."/>
            <person name="Morin E."/>
            <person name="Murat C."/>
            <person name="Park J."/>
            <person name="Raffaello T."/>
            <person name="Rouze P."/>
            <person name="Salamov A."/>
            <person name="Schmutz J."/>
            <person name="Solheim H."/>
            <person name="Stahlberg J."/>
            <person name="Velez H."/>
            <person name="de Vries R.P."/>
            <person name="Wiebenga A."/>
            <person name="Woodward S."/>
            <person name="Yakovlev I."/>
            <person name="Garbelotto M."/>
            <person name="Martin F."/>
            <person name="Grigoriev I.V."/>
            <person name="Stenlid J."/>
        </authorList>
    </citation>
    <scope>NUCLEOTIDE SEQUENCE [LARGE SCALE GENOMIC DNA]</scope>
    <source>
        <strain evidence="7 8">TC 32-1</strain>
    </source>
</reference>
<dbReference type="FunCoup" id="W4KHC3">
    <property type="interactions" value="87"/>
</dbReference>
<dbReference type="InterPro" id="IPR001452">
    <property type="entry name" value="SH3_domain"/>
</dbReference>
<dbReference type="CDD" id="cd11878">
    <property type="entry name" value="SH3_Bem1p_1"/>
    <property type="match status" value="1"/>
</dbReference>
<name>W4KHC3_HETIT</name>
<dbReference type="Gene3D" id="3.10.20.90">
    <property type="entry name" value="Phosphatidylinositol 3-kinase Catalytic Subunit, Chain A, domain 1"/>
    <property type="match status" value="1"/>
</dbReference>
<organism evidence="7 8">
    <name type="scientific">Heterobasidion irregulare (strain TC 32-1)</name>
    <dbReference type="NCBI Taxonomy" id="747525"/>
    <lineage>
        <taxon>Eukaryota</taxon>
        <taxon>Fungi</taxon>
        <taxon>Dikarya</taxon>
        <taxon>Basidiomycota</taxon>
        <taxon>Agaricomycotina</taxon>
        <taxon>Agaricomycetes</taxon>
        <taxon>Russulales</taxon>
        <taxon>Bondarzewiaceae</taxon>
        <taxon>Heterobasidion</taxon>
        <taxon>Heterobasidion annosum species complex</taxon>
    </lineage>
</organism>
<feature type="region of interest" description="Disordered" evidence="4">
    <location>
        <begin position="449"/>
        <end position="617"/>
    </location>
</feature>
<feature type="domain" description="SH3" evidence="5">
    <location>
        <begin position="35"/>
        <end position="98"/>
    </location>
</feature>
<keyword evidence="8" id="KW-1185">Reference proteome</keyword>
<dbReference type="GO" id="GO:0005737">
    <property type="term" value="C:cytoplasm"/>
    <property type="evidence" value="ECO:0007669"/>
    <property type="project" value="TreeGrafter"/>
</dbReference>
<evidence type="ECO:0000313" key="7">
    <source>
        <dbReference type="EMBL" id="ETW84451.1"/>
    </source>
</evidence>
<dbReference type="HOGENOM" id="CLU_014957_0_0_1"/>
<dbReference type="InterPro" id="IPR001683">
    <property type="entry name" value="PX_dom"/>
</dbReference>
<dbReference type="Proteomes" id="UP000030671">
    <property type="component" value="Unassembled WGS sequence"/>
</dbReference>
<dbReference type="PANTHER" id="PTHR15706:SF2">
    <property type="entry name" value="SH3 AND PX DOMAIN-CONTAINING PROTEIN 2A"/>
    <property type="match status" value="1"/>
</dbReference>
<dbReference type="SUPFAM" id="SSF54277">
    <property type="entry name" value="CAD &amp; PB1 domains"/>
    <property type="match status" value="1"/>
</dbReference>
<dbReference type="InterPro" id="IPR036028">
    <property type="entry name" value="SH3-like_dom_sf"/>
</dbReference>
<dbReference type="PANTHER" id="PTHR15706">
    <property type="entry name" value="SH3 MULTIPLE DOMAIN"/>
    <property type="match status" value="1"/>
</dbReference>
<dbReference type="CDD" id="cd11879">
    <property type="entry name" value="SH3_Bem1p_2"/>
    <property type="match status" value="1"/>
</dbReference>
<dbReference type="Pfam" id="PF00018">
    <property type="entry name" value="SH3_1"/>
    <property type="match status" value="1"/>
</dbReference>
<dbReference type="SUPFAM" id="SSF64268">
    <property type="entry name" value="PX domain"/>
    <property type="match status" value="1"/>
</dbReference>
<dbReference type="Gene3D" id="3.30.1520.10">
    <property type="entry name" value="Phox-like domain"/>
    <property type="match status" value="1"/>
</dbReference>
<keyword evidence="1 3" id="KW-0728">SH3 domain</keyword>
<feature type="compositionally biased region" description="Low complexity" evidence="4">
    <location>
        <begin position="564"/>
        <end position="574"/>
    </location>
</feature>
<feature type="compositionally biased region" description="Polar residues" evidence="4">
    <location>
        <begin position="575"/>
        <end position="588"/>
    </location>
</feature>
<dbReference type="InterPro" id="IPR036871">
    <property type="entry name" value="PX_dom_sf"/>
</dbReference>
<evidence type="ECO:0000256" key="4">
    <source>
        <dbReference type="SAM" id="MobiDB-lite"/>
    </source>
</evidence>
<dbReference type="OrthoDB" id="548867at2759"/>
<dbReference type="InterPro" id="IPR035549">
    <property type="entry name" value="Bem1/Scd2_SH3_2"/>
</dbReference>
<dbReference type="InterPro" id="IPR051228">
    <property type="entry name" value="NADPH_Oxidase/PX-Domain"/>
</dbReference>
<sequence>MKALRKSLNASKETPHHQISTPLPSVSKPPAAIIPPQKVIRALDSYRSRAPQQLSFQKGDFFYVIRPVEDQGSWYEAHNPMTGARGLVPKAMFEEFRKGEAATSRNSQALNSAPISPPFMGPSKIQVYYAVVMHDFVAERTDELDAKAGDPISVVAQSNREWFVAKPIGRLGKPGLIPVSFVQVRDPTNNRPIEDVGKLIDSGSLPRVEEWKKQMLNYKANSITLGILDDVASPNPVMNSPFMPASGATPPPATTKPDIAIQEPSPLSDQQASTGLSQVPDELPEGLLLDAEVVSFHAELDEYWYRVHALYQPYSPMGSNSLPLAKELVLFRAYNDFFEYQTSLLEVFPREGGKEQLHPRIIPYMPGPPNELNDKVAADTRDDLRFYLTSLSHLNRTTARYILEHSLTRAFLALKPGDVENDVEPQYEKMEKAGWYEPMEEPVIVERTDLQPDDDVQVSMGNLTINGGRRVDSDGSEYGDEPDGHLYGQNPTNGARTGLDQRLRQSKGDPGYTVYGHERSGSSSSAARGTSPDPHARLRGHAPSHSYSNSLSPLDTDPHRNSTHSRSSTSSSSRWPENSHSSHNTQATSPTSQSHSSVHGSSRSHSLASPNNPHISANNSQTAFIKIKIFDRISNDLIAIRVHPLVTHEQLMDKVQTHLGGQVGKLSYRDSVGGRSDGFIALEQDDDLRSWLESTEKHVLYAD</sequence>
<feature type="domain" description="SH3" evidence="5">
    <location>
        <begin position="125"/>
        <end position="187"/>
    </location>
</feature>
<dbReference type="Pfam" id="PF07653">
    <property type="entry name" value="SH3_2"/>
    <property type="match status" value="1"/>
</dbReference>
<dbReference type="PROSITE" id="PS50195">
    <property type="entry name" value="PX"/>
    <property type="match status" value="1"/>
</dbReference>
<protein>
    <submittedName>
        <fullName evidence="7">SH3-domain-containing protein</fullName>
    </submittedName>
</protein>
<gene>
    <name evidence="7" type="ORF">HETIRDRAFT_155511</name>
</gene>
<dbReference type="SMART" id="SM00326">
    <property type="entry name" value="SH3"/>
    <property type="match status" value="2"/>
</dbReference>
<dbReference type="GeneID" id="20667576"/>
<dbReference type="GO" id="GO:0043332">
    <property type="term" value="C:mating projection tip"/>
    <property type="evidence" value="ECO:0007669"/>
    <property type="project" value="TreeGrafter"/>
</dbReference>
<evidence type="ECO:0000313" key="8">
    <source>
        <dbReference type="Proteomes" id="UP000030671"/>
    </source>
</evidence>
<feature type="compositionally biased region" description="Low complexity" evidence="4">
    <location>
        <begin position="589"/>
        <end position="609"/>
    </location>
</feature>
<dbReference type="GO" id="GO:0000747">
    <property type="term" value="P:conjugation with cellular fusion"/>
    <property type="evidence" value="ECO:0007669"/>
    <property type="project" value="TreeGrafter"/>
</dbReference>
<dbReference type="InterPro" id="IPR035548">
    <property type="entry name" value="Bem1/Scd2_SH3_1"/>
</dbReference>
<evidence type="ECO:0000256" key="1">
    <source>
        <dbReference type="ARBA" id="ARBA00022443"/>
    </source>
</evidence>
<evidence type="ECO:0000259" key="5">
    <source>
        <dbReference type="PROSITE" id="PS50002"/>
    </source>
</evidence>
<dbReference type="PROSITE" id="PS50002">
    <property type="entry name" value="SH3"/>
    <property type="match status" value="2"/>
</dbReference>
<dbReference type="RefSeq" id="XP_009544123.1">
    <property type="nucleotide sequence ID" value="XM_009545828.1"/>
</dbReference>
<dbReference type="KEGG" id="hir:HETIRDRAFT_155511"/>
<keyword evidence="2" id="KW-0677">Repeat</keyword>
<evidence type="ECO:0000256" key="3">
    <source>
        <dbReference type="PROSITE-ProRule" id="PRU00192"/>
    </source>
</evidence>